<evidence type="ECO:0000256" key="1">
    <source>
        <dbReference type="SAM" id="Phobius"/>
    </source>
</evidence>
<evidence type="ECO:0000313" key="3">
    <source>
        <dbReference type="Proteomes" id="UP000823485"/>
    </source>
</evidence>
<sequence>MIKKIRTALIIFIGLFLLLFFSGYIFFSKSLIEETTTTSFIPNKRFALYIIEGTGEVTIHMFHVMILAFVLTIPVYFILQLIQKLFNRFLYSRGNQ</sequence>
<protein>
    <submittedName>
        <fullName evidence="2">Uncharacterized membrane protein YcaP (DUF421 family)</fullName>
    </submittedName>
</protein>
<organism evidence="2 3">
    <name type="scientific">Siminovitchia thermophila</name>
    <dbReference type="NCBI Taxonomy" id="1245522"/>
    <lineage>
        <taxon>Bacteria</taxon>
        <taxon>Bacillati</taxon>
        <taxon>Bacillota</taxon>
        <taxon>Bacilli</taxon>
        <taxon>Bacillales</taxon>
        <taxon>Bacillaceae</taxon>
        <taxon>Siminovitchia</taxon>
    </lineage>
</organism>
<comment type="caution">
    <text evidence="2">The sequence shown here is derived from an EMBL/GenBank/DDBJ whole genome shotgun (WGS) entry which is preliminary data.</text>
</comment>
<keyword evidence="3" id="KW-1185">Reference proteome</keyword>
<dbReference type="EMBL" id="JAFBFH010000001">
    <property type="protein sequence ID" value="MBM7713246.1"/>
    <property type="molecule type" value="Genomic_DNA"/>
</dbReference>
<proteinExistence type="predicted"/>
<keyword evidence="1" id="KW-0812">Transmembrane</keyword>
<reference evidence="2 3" key="1">
    <citation type="submission" date="2021-01" db="EMBL/GenBank/DDBJ databases">
        <title>Genomic Encyclopedia of Type Strains, Phase IV (KMG-IV): sequencing the most valuable type-strain genomes for metagenomic binning, comparative biology and taxonomic classification.</title>
        <authorList>
            <person name="Goeker M."/>
        </authorList>
    </citation>
    <scope>NUCLEOTIDE SEQUENCE [LARGE SCALE GENOMIC DNA]</scope>
    <source>
        <strain evidence="2 3">DSM 105453</strain>
    </source>
</reference>
<accession>A0ABS2R0T0</accession>
<feature type="transmembrane region" description="Helical" evidence="1">
    <location>
        <begin position="59"/>
        <end position="79"/>
    </location>
</feature>
<dbReference type="Proteomes" id="UP000823485">
    <property type="component" value="Unassembled WGS sequence"/>
</dbReference>
<evidence type="ECO:0000313" key="2">
    <source>
        <dbReference type="EMBL" id="MBM7713246.1"/>
    </source>
</evidence>
<keyword evidence="1" id="KW-1133">Transmembrane helix</keyword>
<dbReference type="RefSeq" id="WP_077109438.1">
    <property type="nucleotide sequence ID" value="NZ_JAFBFH010000001.1"/>
</dbReference>
<gene>
    <name evidence="2" type="ORF">JOC94_000212</name>
</gene>
<feature type="transmembrane region" description="Helical" evidence="1">
    <location>
        <begin position="7"/>
        <end position="27"/>
    </location>
</feature>
<name>A0ABS2R0T0_9BACI</name>
<keyword evidence="1" id="KW-0472">Membrane</keyword>